<keyword evidence="2" id="KW-1185">Reference proteome</keyword>
<evidence type="ECO:0000313" key="2">
    <source>
        <dbReference type="Proteomes" id="UP000566819"/>
    </source>
</evidence>
<organism evidence="1 2">
    <name type="scientific">Cudoniella acicularis</name>
    <dbReference type="NCBI Taxonomy" id="354080"/>
    <lineage>
        <taxon>Eukaryota</taxon>
        <taxon>Fungi</taxon>
        <taxon>Dikarya</taxon>
        <taxon>Ascomycota</taxon>
        <taxon>Pezizomycotina</taxon>
        <taxon>Leotiomycetes</taxon>
        <taxon>Helotiales</taxon>
        <taxon>Tricladiaceae</taxon>
        <taxon>Cudoniella</taxon>
    </lineage>
</organism>
<sequence>MWLLAFDCCKRIGVAGIYDLRLIRDTHASIPAYQDFLVGAFGTDEKVWDEVSPAKFKWFKEAWPKGKKLSLVSSKNDELVDGVQINSMNDVAEDLKGKGGVEVEVLKDVLRERHNAIWENAVEMASVIAGVLKGLNS</sequence>
<reference evidence="1 2" key="1">
    <citation type="submission" date="2020-03" db="EMBL/GenBank/DDBJ databases">
        <title>Draft Genome Sequence of Cudoniella acicularis.</title>
        <authorList>
            <person name="Buettner E."/>
            <person name="Kellner H."/>
        </authorList>
    </citation>
    <scope>NUCLEOTIDE SEQUENCE [LARGE SCALE GENOMIC DNA]</scope>
    <source>
        <strain evidence="1 2">DSM 108380</strain>
    </source>
</reference>
<accession>A0A8H4VS71</accession>
<dbReference type="AlphaFoldDB" id="A0A8H4VS71"/>
<dbReference type="Proteomes" id="UP000566819">
    <property type="component" value="Unassembled WGS sequence"/>
</dbReference>
<evidence type="ECO:0000313" key="1">
    <source>
        <dbReference type="EMBL" id="KAF4618119.1"/>
    </source>
</evidence>
<gene>
    <name evidence="1" type="ORF">G7Y89_g14987</name>
</gene>
<dbReference type="EMBL" id="JAAMPI010002144">
    <property type="protein sequence ID" value="KAF4618119.1"/>
    <property type="molecule type" value="Genomic_DNA"/>
</dbReference>
<protein>
    <submittedName>
        <fullName evidence="1">Uncharacterized protein</fullName>
    </submittedName>
</protein>
<dbReference type="InterPro" id="IPR029058">
    <property type="entry name" value="AB_hydrolase_fold"/>
</dbReference>
<comment type="caution">
    <text evidence="1">The sequence shown here is derived from an EMBL/GenBank/DDBJ whole genome shotgun (WGS) entry which is preliminary data.</text>
</comment>
<name>A0A8H4VS71_9HELO</name>
<dbReference type="Gene3D" id="3.40.50.1820">
    <property type="entry name" value="alpha/beta hydrolase"/>
    <property type="match status" value="1"/>
</dbReference>
<dbReference type="OrthoDB" id="420264at2759"/>
<proteinExistence type="predicted"/>